<feature type="domain" description="Carrier" evidence="1">
    <location>
        <begin position="17"/>
        <end position="59"/>
    </location>
</feature>
<dbReference type="Gene3D" id="1.10.1200.10">
    <property type="entry name" value="ACP-like"/>
    <property type="match status" value="1"/>
</dbReference>
<protein>
    <submittedName>
        <fullName evidence="2">Acyl carrier protein</fullName>
    </submittedName>
</protein>
<reference evidence="2 3" key="1">
    <citation type="journal article" date="2019" name="Int. J. Syst. Evol. Microbiol.">
        <title>The Global Catalogue of Microorganisms (GCM) 10K type strain sequencing project: providing services to taxonomists for standard genome sequencing and annotation.</title>
        <authorList>
            <consortium name="The Broad Institute Genomics Platform"/>
            <consortium name="The Broad Institute Genome Sequencing Center for Infectious Disease"/>
            <person name="Wu L."/>
            <person name="Ma J."/>
        </authorList>
    </citation>
    <scope>NUCLEOTIDE SEQUENCE [LARGE SCALE GENOMIC DNA]</scope>
    <source>
        <strain evidence="2 3">JCM 6922</strain>
    </source>
</reference>
<keyword evidence="3" id="KW-1185">Reference proteome</keyword>
<dbReference type="InterPro" id="IPR009081">
    <property type="entry name" value="PP-bd_ACP"/>
</dbReference>
<sequence length="83" mass="9484">MDELKRYMEERFLFTFDEDITEDTDLFKAGILDSFGYIELMAHIEETYGVKFGEEDLLNGVVVSFSGIRDFVGSAPRQSTGSR</sequence>
<dbReference type="InterPro" id="IPR036736">
    <property type="entry name" value="ACP-like_sf"/>
</dbReference>
<gene>
    <name evidence="2" type="ORF">GCM10010421_64160</name>
</gene>
<dbReference type="EMBL" id="BAAATK010000097">
    <property type="protein sequence ID" value="GAA2461825.1"/>
    <property type="molecule type" value="Genomic_DNA"/>
</dbReference>
<dbReference type="Pfam" id="PF00550">
    <property type="entry name" value="PP-binding"/>
    <property type="match status" value="1"/>
</dbReference>
<evidence type="ECO:0000313" key="3">
    <source>
        <dbReference type="Proteomes" id="UP001500460"/>
    </source>
</evidence>
<comment type="caution">
    <text evidence="2">The sequence shown here is derived from an EMBL/GenBank/DDBJ whole genome shotgun (WGS) entry which is preliminary data.</text>
</comment>
<dbReference type="Proteomes" id="UP001500460">
    <property type="component" value="Unassembled WGS sequence"/>
</dbReference>
<dbReference type="RefSeq" id="WP_344609938.1">
    <property type="nucleotide sequence ID" value="NZ_BAAATK010000097.1"/>
</dbReference>
<evidence type="ECO:0000259" key="1">
    <source>
        <dbReference type="Pfam" id="PF00550"/>
    </source>
</evidence>
<dbReference type="SUPFAM" id="SSF47336">
    <property type="entry name" value="ACP-like"/>
    <property type="match status" value="1"/>
</dbReference>
<name>A0ABN3KJ15_9ACTN</name>
<evidence type="ECO:0000313" key="2">
    <source>
        <dbReference type="EMBL" id="GAA2461825.1"/>
    </source>
</evidence>
<proteinExistence type="predicted"/>
<accession>A0ABN3KJ15</accession>
<organism evidence="2 3">
    <name type="scientific">Streptomyces glaucus</name>
    <dbReference type="NCBI Taxonomy" id="284029"/>
    <lineage>
        <taxon>Bacteria</taxon>
        <taxon>Bacillati</taxon>
        <taxon>Actinomycetota</taxon>
        <taxon>Actinomycetes</taxon>
        <taxon>Kitasatosporales</taxon>
        <taxon>Streptomycetaceae</taxon>
        <taxon>Streptomyces</taxon>
    </lineage>
</organism>